<dbReference type="InterPro" id="IPR008271">
    <property type="entry name" value="Ser/Thr_kinase_AS"/>
</dbReference>
<dbReference type="PROSITE" id="PS00107">
    <property type="entry name" value="PROTEIN_KINASE_ATP"/>
    <property type="match status" value="1"/>
</dbReference>
<dbReference type="PANTHER" id="PTHR43289:SF6">
    <property type="entry name" value="SERINE_THREONINE-PROTEIN KINASE NEKL-3"/>
    <property type="match status" value="1"/>
</dbReference>
<feature type="region of interest" description="Disordered" evidence="8">
    <location>
        <begin position="409"/>
        <end position="443"/>
    </location>
</feature>
<dbReference type="CDD" id="cd14014">
    <property type="entry name" value="STKc_PknB_like"/>
    <property type="match status" value="1"/>
</dbReference>
<evidence type="ECO:0000313" key="11">
    <source>
        <dbReference type="Proteomes" id="UP000317171"/>
    </source>
</evidence>
<evidence type="ECO:0000259" key="9">
    <source>
        <dbReference type="PROSITE" id="PS50011"/>
    </source>
</evidence>
<feature type="compositionally biased region" description="Polar residues" evidence="8">
    <location>
        <begin position="49"/>
        <end position="63"/>
    </location>
</feature>
<feature type="region of interest" description="Disordered" evidence="8">
    <location>
        <begin position="530"/>
        <end position="571"/>
    </location>
</feature>
<name>A0A517R854_9PLAN</name>
<evidence type="ECO:0000256" key="1">
    <source>
        <dbReference type="ARBA" id="ARBA00012513"/>
    </source>
</evidence>
<feature type="domain" description="Protein kinase" evidence="9">
    <location>
        <begin position="91"/>
        <end position="352"/>
    </location>
</feature>
<feature type="binding site" evidence="7">
    <location>
        <position position="120"/>
    </location>
    <ligand>
        <name>ATP</name>
        <dbReference type="ChEBI" id="CHEBI:30616"/>
    </ligand>
</feature>
<dbReference type="InterPro" id="IPR011009">
    <property type="entry name" value="Kinase-like_dom_sf"/>
</dbReference>
<dbReference type="SUPFAM" id="SSF56112">
    <property type="entry name" value="Protein kinase-like (PK-like)"/>
    <property type="match status" value="1"/>
</dbReference>
<keyword evidence="11" id="KW-1185">Reference proteome</keyword>
<dbReference type="PROSITE" id="PS50011">
    <property type="entry name" value="PROTEIN_KINASE_DOM"/>
    <property type="match status" value="1"/>
</dbReference>
<dbReference type="SUPFAM" id="SSF51126">
    <property type="entry name" value="Pectin lyase-like"/>
    <property type="match status" value="1"/>
</dbReference>
<dbReference type="EMBL" id="CP036269">
    <property type="protein sequence ID" value="QDT40087.1"/>
    <property type="molecule type" value="Genomic_DNA"/>
</dbReference>
<dbReference type="PANTHER" id="PTHR43289">
    <property type="entry name" value="MITOGEN-ACTIVATED PROTEIN KINASE KINASE KINASE 20-RELATED"/>
    <property type="match status" value="1"/>
</dbReference>
<keyword evidence="2" id="KW-0723">Serine/threonine-protein kinase</keyword>
<dbReference type="SMART" id="SM00220">
    <property type="entry name" value="S_TKc"/>
    <property type="match status" value="1"/>
</dbReference>
<dbReference type="GO" id="GO:0004674">
    <property type="term" value="F:protein serine/threonine kinase activity"/>
    <property type="evidence" value="ECO:0007669"/>
    <property type="project" value="UniProtKB-KW"/>
</dbReference>
<dbReference type="Proteomes" id="UP000317171">
    <property type="component" value="Chromosome"/>
</dbReference>
<dbReference type="Gene3D" id="3.30.200.20">
    <property type="entry name" value="Phosphorylase Kinase, domain 1"/>
    <property type="match status" value="1"/>
</dbReference>
<dbReference type="PROSITE" id="PS00108">
    <property type="entry name" value="PROTEIN_KINASE_ST"/>
    <property type="match status" value="1"/>
</dbReference>
<evidence type="ECO:0000256" key="3">
    <source>
        <dbReference type="ARBA" id="ARBA00022679"/>
    </source>
</evidence>
<gene>
    <name evidence="10" type="primary">pknB_1</name>
    <name evidence="10" type="ORF">Pan241w_01400</name>
</gene>
<dbReference type="Pfam" id="PF00069">
    <property type="entry name" value="Pkinase"/>
    <property type="match status" value="1"/>
</dbReference>
<reference evidence="10 11" key="1">
    <citation type="submission" date="2019-02" db="EMBL/GenBank/DDBJ databases">
        <title>Deep-cultivation of Planctomycetes and their phenomic and genomic characterization uncovers novel biology.</title>
        <authorList>
            <person name="Wiegand S."/>
            <person name="Jogler M."/>
            <person name="Boedeker C."/>
            <person name="Pinto D."/>
            <person name="Vollmers J."/>
            <person name="Rivas-Marin E."/>
            <person name="Kohn T."/>
            <person name="Peeters S.H."/>
            <person name="Heuer A."/>
            <person name="Rast P."/>
            <person name="Oberbeckmann S."/>
            <person name="Bunk B."/>
            <person name="Jeske O."/>
            <person name="Meyerdierks A."/>
            <person name="Storesund J.E."/>
            <person name="Kallscheuer N."/>
            <person name="Luecker S."/>
            <person name="Lage O.M."/>
            <person name="Pohl T."/>
            <person name="Merkel B.J."/>
            <person name="Hornburger P."/>
            <person name="Mueller R.-W."/>
            <person name="Bruemmer F."/>
            <person name="Labrenz M."/>
            <person name="Spormann A.M."/>
            <person name="Op den Camp H."/>
            <person name="Overmann J."/>
            <person name="Amann R."/>
            <person name="Jetten M.S.M."/>
            <person name="Mascher T."/>
            <person name="Medema M.H."/>
            <person name="Devos D.P."/>
            <person name="Kaster A.-K."/>
            <person name="Ovreas L."/>
            <person name="Rohde M."/>
            <person name="Galperin M.Y."/>
            <person name="Jogler C."/>
        </authorList>
    </citation>
    <scope>NUCLEOTIDE SEQUENCE [LARGE SCALE GENOMIC DNA]</scope>
    <source>
        <strain evidence="10 11">Pan241w</strain>
    </source>
</reference>
<feature type="region of interest" description="Disordered" evidence="8">
    <location>
        <begin position="1"/>
        <end position="83"/>
    </location>
</feature>
<dbReference type="FunFam" id="1.10.510.10:FF:000021">
    <property type="entry name" value="Serine/threonine protein kinase"/>
    <property type="match status" value="1"/>
</dbReference>
<accession>A0A517R854</accession>
<dbReference type="AlphaFoldDB" id="A0A517R854"/>
<proteinExistence type="predicted"/>
<protein>
    <recommendedName>
        <fullName evidence="1">non-specific serine/threonine protein kinase</fullName>
        <ecNumber evidence="1">2.7.11.1</ecNumber>
    </recommendedName>
</protein>
<dbReference type="KEGG" id="gaz:Pan241w_01400"/>
<feature type="compositionally biased region" description="Polar residues" evidence="8">
    <location>
        <begin position="548"/>
        <end position="557"/>
    </location>
</feature>
<evidence type="ECO:0000256" key="7">
    <source>
        <dbReference type="PROSITE-ProRule" id="PRU10141"/>
    </source>
</evidence>
<evidence type="ECO:0000256" key="4">
    <source>
        <dbReference type="ARBA" id="ARBA00022741"/>
    </source>
</evidence>
<evidence type="ECO:0000256" key="5">
    <source>
        <dbReference type="ARBA" id="ARBA00022777"/>
    </source>
</evidence>
<sequence length="986" mass="108102">MGSESKSERSMTSQESLPEFFARPVPEADGPETIISPHEPIPTPDSSRDTSGSQTNIARSSIWNRLFPPSVDDPNAQDEDANPSGMQLEHFVIRERIGRGGMGAVFRAIDTRLDRVVALKVLSPGQSRDAGSVKRFQNEAKAAARLDHENISRVFYIGEDQGLNFIAFEYVKGTNVREIIHSRGILPAAEAVNYALQIASALKHINKAGVVHRDIKPSNIIITPGGRAKLVDLGLARKESDNASADLTSAGTTLGTFDYISPEQAKDPRNVDVRSDIYSLGCTLYHMLTGEPPYGEGTVLQKLLDHSGKNVPDPATINKHLPRELSLIVQKMMASDPADRYQTPEELMYHLMQVAGKLDLRGVNPEGLVWTSPTSSRLGFLEKHVGWVATALVLLAVVILLDRYPAFDPTSVSVTQNENQPTVSPENQTSDSPDEISPLASQPLPETEKTIAGSLSENTAIASAKPVKSNGENKTTETPTPLEGGLENEKTADTNPEKMNLPEGSKDLNEIFEIPLLSSKKTINDIIDASNPPKNKVLRENPPGTELALSNSSNQKKSMVPLAPAPDTSLEAEPDPFPQKGENEFRKIEIPAITIIKPDGTAGQDFKTLDAACAAADDGSIIELGFNGIRKEAPIHINNKRVRIRAAKDRKPILHFESVEEPAEGYQTHLIQVANGSLELFELGIIVDVKNLNTDSWALFSLKNAHDIRLHQVTVTCSNTTSQQVALFEMNEPINQGLNDDAMMGKRPVKESTFVEVINSVLRCDGHAFSIRETAPTRLEITNSALMISQAVIELIGSNNKPTEGDFLELVMNHSTFLLGKGLAVMDSGAIPRELIPLNVSARNNIFFSRTEAPFVQMKGNTNENDFRQKLLTWKGSNNYFDRFETFWSIQSQQGTTGALALDAFDWKDIWGLSADVNSYQMEIPWLADRQKLIQTPCSELQPLQLQFTQPTDGSPTITAIDRTNAGADLIVLPEFPRASKTPEIE</sequence>
<keyword evidence="3 10" id="KW-0808">Transferase</keyword>
<evidence type="ECO:0000256" key="6">
    <source>
        <dbReference type="ARBA" id="ARBA00022840"/>
    </source>
</evidence>
<dbReference type="Gene3D" id="1.10.510.10">
    <property type="entry name" value="Transferase(Phosphotransferase) domain 1"/>
    <property type="match status" value="1"/>
</dbReference>
<evidence type="ECO:0000256" key="8">
    <source>
        <dbReference type="SAM" id="MobiDB-lite"/>
    </source>
</evidence>
<feature type="region of interest" description="Disordered" evidence="8">
    <location>
        <begin position="456"/>
        <end position="506"/>
    </location>
</feature>
<keyword evidence="6 7" id="KW-0067">ATP-binding</keyword>
<dbReference type="OrthoDB" id="6111975at2"/>
<keyword evidence="4 7" id="KW-0547">Nucleotide-binding</keyword>
<organism evidence="10 11">
    <name type="scientific">Gimesia alba</name>
    <dbReference type="NCBI Taxonomy" id="2527973"/>
    <lineage>
        <taxon>Bacteria</taxon>
        <taxon>Pseudomonadati</taxon>
        <taxon>Planctomycetota</taxon>
        <taxon>Planctomycetia</taxon>
        <taxon>Planctomycetales</taxon>
        <taxon>Planctomycetaceae</taxon>
        <taxon>Gimesia</taxon>
    </lineage>
</organism>
<evidence type="ECO:0000313" key="10">
    <source>
        <dbReference type="EMBL" id="QDT40087.1"/>
    </source>
</evidence>
<dbReference type="InterPro" id="IPR000719">
    <property type="entry name" value="Prot_kinase_dom"/>
</dbReference>
<evidence type="ECO:0000256" key="2">
    <source>
        <dbReference type="ARBA" id="ARBA00022527"/>
    </source>
</evidence>
<feature type="compositionally biased region" description="Basic and acidic residues" evidence="8">
    <location>
        <begin position="487"/>
        <end position="496"/>
    </location>
</feature>
<dbReference type="InterPro" id="IPR017441">
    <property type="entry name" value="Protein_kinase_ATP_BS"/>
</dbReference>
<feature type="compositionally biased region" description="Polar residues" evidence="8">
    <location>
        <begin position="470"/>
        <end position="479"/>
    </location>
</feature>
<keyword evidence="5 10" id="KW-0418">Kinase</keyword>
<dbReference type="EC" id="2.7.11.1" evidence="1"/>
<dbReference type="InterPro" id="IPR011050">
    <property type="entry name" value="Pectin_lyase_fold/virulence"/>
</dbReference>
<dbReference type="GO" id="GO:0005524">
    <property type="term" value="F:ATP binding"/>
    <property type="evidence" value="ECO:0007669"/>
    <property type="project" value="UniProtKB-UniRule"/>
</dbReference>
<feature type="compositionally biased region" description="Polar residues" evidence="8">
    <location>
        <begin position="410"/>
        <end position="431"/>
    </location>
</feature>